<dbReference type="Proteomes" id="UP000198318">
    <property type="component" value="Unassembled WGS sequence"/>
</dbReference>
<evidence type="ECO:0000313" key="3">
    <source>
        <dbReference type="Proteomes" id="UP000198318"/>
    </source>
</evidence>
<proteinExistence type="predicted"/>
<dbReference type="EMBL" id="FZOR01000074">
    <property type="protein sequence ID" value="SNT62609.1"/>
    <property type="molecule type" value="Genomic_DNA"/>
</dbReference>
<evidence type="ECO:0000313" key="2">
    <source>
        <dbReference type="EMBL" id="SNT62609.1"/>
    </source>
</evidence>
<reference evidence="2 3" key="1">
    <citation type="submission" date="2017-06" db="EMBL/GenBank/DDBJ databases">
        <authorList>
            <person name="Kim H.J."/>
            <person name="Triplett B.A."/>
        </authorList>
    </citation>
    <scope>NUCLEOTIDE SEQUENCE [LARGE SCALE GENOMIC DNA]</scope>
    <source>
        <strain evidence="2 3">DSM 44715</strain>
    </source>
</reference>
<dbReference type="AlphaFoldDB" id="A0A239P889"/>
<protein>
    <submittedName>
        <fullName evidence="2">Uncharacterized protein</fullName>
    </submittedName>
</protein>
<keyword evidence="1" id="KW-0732">Signal</keyword>
<gene>
    <name evidence="2" type="ORF">SAMN05443665_107417</name>
</gene>
<accession>A0A239P889</accession>
<dbReference type="OrthoDB" id="3447380at2"/>
<name>A0A239P889_9ACTN</name>
<evidence type="ECO:0000256" key="1">
    <source>
        <dbReference type="SAM" id="SignalP"/>
    </source>
</evidence>
<feature type="signal peptide" evidence="1">
    <location>
        <begin position="1"/>
        <end position="22"/>
    </location>
</feature>
<keyword evidence="3" id="KW-1185">Reference proteome</keyword>
<dbReference type="RefSeq" id="WP_089331139.1">
    <property type="nucleotide sequence ID" value="NZ_FZOR01000074.1"/>
</dbReference>
<feature type="chain" id="PRO_5038458080" evidence="1">
    <location>
        <begin position="23"/>
        <end position="242"/>
    </location>
</feature>
<organism evidence="2 3">
    <name type="scientific">Actinomadura meyerae</name>
    <dbReference type="NCBI Taxonomy" id="240840"/>
    <lineage>
        <taxon>Bacteria</taxon>
        <taxon>Bacillati</taxon>
        <taxon>Actinomycetota</taxon>
        <taxon>Actinomycetes</taxon>
        <taxon>Streptosporangiales</taxon>
        <taxon>Thermomonosporaceae</taxon>
        <taxon>Actinomadura</taxon>
    </lineage>
</organism>
<sequence>MSRYSRFAAGIAALATGGGLLAGGVAGTAEAAALQFRIEVPKAVSVGKGEYDKSCAMDVWAWGTKGSGVAYSKATVIEPDGTTWPVYKRVLPGQQVGWGVGCPSTIDDLGKWRVRVVAYSKSGKALGSREKYWYEKFDTVIQSYNAAPEPIRKGRTLYVSGRLRRVGNLGLGYTAYPGKTIRVYFKARGSSSWSYMGSTKTAKDGRFRKGFKAKRDGVWRAYFPGTSNFDRQKSRDDYIDVR</sequence>